<dbReference type="OrthoDB" id="9990982at2759"/>
<protein>
    <submittedName>
        <fullName evidence="1">Uncharacterized protein</fullName>
    </submittedName>
</protein>
<dbReference type="EMBL" id="LR824013">
    <property type="protein sequence ID" value="CAD0199585.1"/>
    <property type="molecule type" value="Genomic_DNA"/>
</dbReference>
<dbReference type="AlphaFoldDB" id="A0A9N8Q068"/>
<reference evidence="1" key="1">
    <citation type="submission" date="2021-12" db="EMBL/GenBank/DDBJ databases">
        <authorList>
            <person name="King R."/>
        </authorList>
    </citation>
    <scope>NUCLEOTIDE SEQUENCE</scope>
</reference>
<organism evidence="1 2">
    <name type="scientific">Chrysodeixis includens</name>
    <name type="common">Soybean looper</name>
    <name type="synonym">Pseudoplusia includens</name>
    <dbReference type="NCBI Taxonomy" id="689277"/>
    <lineage>
        <taxon>Eukaryota</taxon>
        <taxon>Metazoa</taxon>
        <taxon>Ecdysozoa</taxon>
        <taxon>Arthropoda</taxon>
        <taxon>Hexapoda</taxon>
        <taxon>Insecta</taxon>
        <taxon>Pterygota</taxon>
        <taxon>Neoptera</taxon>
        <taxon>Endopterygota</taxon>
        <taxon>Lepidoptera</taxon>
        <taxon>Glossata</taxon>
        <taxon>Ditrysia</taxon>
        <taxon>Noctuoidea</taxon>
        <taxon>Noctuidae</taxon>
        <taxon>Plusiinae</taxon>
        <taxon>Chrysodeixis</taxon>
    </lineage>
</organism>
<dbReference type="Proteomes" id="UP001154114">
    <property type="component" value="Chromosome 10"/>
</dbReference>
<dbReference type="InterPro" id="IPR011042">
    <property type="entry name" value="6-blade_b-propeller_TolB-like"/>
</dbReference>
<evidence type="ECO:0000313" key="2">
    <source>
        <dbReference type="Proteomes" id="UP001154114"/>
    </source>
</evidence>
<accession>A0A9N8Q068</accession>
<keyword evidence="2" id="KW-1185">Reference proteome</keyword>
<dbReference type="Gene3D" id="2.120.10.30">
    <property type="entry name" value="TolB, C-terminal domain"/>
    <property type="match status" value="1"/>
</dbReference>
<name>A0A9N8Q068_CHRIL</name>
<proteinExistence type="predicted"/>
<sequence>MCPEDGAVTAGTVYWNHSPVQSTTTSLVVDPDAERLYWVNAGSGSMQYLDVASGKLTTLESAAGARPAALDVHAGEVLWADAATAALYACDKDRSAALRCTTREEGRRMCRHHRMRYCDASGEQFSVCYVSTVKNGLTVTASDCVMRFGRNGGVARFLCCKFEGAHLSSPNALERRSKGWCHPVCKLAVEGMHLPGPCKMACCS</sequence>
<evidence type="ECO:0000313" key="1">
    <source>
        <dbReference type="EMBL" id="CAD0199585.1"/>
    </source>
</evidence>
<dbReference type="SUPFAM" id="SSF63829">
    <property type="entry name" value="Calcium-dependent phosphotriesterase"/>
    <property type="match status" value="1"/>
</dbReference>
<gene>
    <name evidence="1" type="ORF">CINC_LOCUS1279</name>
</gene>